<feature type="domain" description="Pyrroloquinoline quinone-dependent pyranose dehydrogenase beta-propeller" evidence="1">
    <location>
        <begin position="41"/>
        <end position="422"/>
    </location>
</feature>
<dbReference type="InterPro" id="IPR011042">
    <property type="entry name" value="6-blade_b-propeller_TolB-like"/>
</dbReference>
<dbReference type="InterPro" id="IPR054539">
    <property type="entry name" value="Beta-prop_PDH"/>
</dbReference>
<dbReference type="PANTHER" id="PTHR19328">
    <property type="entry name" value="HEDGEHOG-INTERACTING PROTEIN"/>
    <property type="match status" value="1"/>
</dbReference>
<sequence>MKRLFSKIALAGYGILVIGTLPVNAQANLPACDPDNGGITLPDGFCAMVVADDLGAARHLTVAPNGDLYVAIRNQGAPADIIALRDTTGDGRADRQERFGSDGGTSIGLHNNYLYFGRDTAIERFRMRANELIPEQPPELLVTLPDQEGHRAKGFAFDGAGGMFVNVGAPSNACQPGGRVPEEAGENPCSLLDLHGGVWRFDENAANQTQETGTHFATGMRQNFAMAWHPTEGGLYLVQHGRDQLNTLWPGRFTDEQNAELPSEEFLKIEEGSNFGWPYCHHDWQQGKRILAPEYGGDGQLVGQCDQYPLPLIGFPGHWAPNALLFYTGDQFPSRYQGGAFIVFHGSWNRAPLPQGGYNVVFVPFAGDAPTNGEYEIFADGFAGQTPLMERNDATYRPSGVAEGPDGSLYISNDKTGRIWRVMYQGN</sequence>
<proteinExistence type="predicted"/>
<dbReference type="InterPro" id="IPR011041">
    <property type="entry name" value="Quinoprot_gluc/sorb_DH_b-prop"/>
</dbReference>
<protein>
    <recommendedName>
        <fullName evidence="1">Pyrroloquinoline quinone-dependent pyranose dehydrogenase beta-propeller domain-containing protein</fullName>
    </recommendedName>
</protein>
<evidence type="ECO:0000313" key="2">
    <source>
        <dbReference type="EMBL" id="SVA76809.1"/>
    </source>
</evidence>
<dbReference type="Pfam" id="PF22807">
    <property type="entry name" value="TrAA12"/>
    <property type="match status" value="1"/>
</dbReference>
<dbReference type="PANTHER" id="PTHR19328:SF53">
    <property type="entry name" value="MEMBRANE PROTEIN"/>
    <property type="match status" value="1"/>
</dbReference>
<reference evidence="2" key="1">
    <citation type="submission" date="2018-05" db="EMBL/GenBank/DDBJ databases">
        <authorList>
            <person name="Lanie J.A."/>
            <person name="Ng W.-L."/>
            <person name="Kazmierczak K.M."/>
            <person name="Andrzejewski T.M."/>
            <person name="Davidsen T.M."/>
            <person name="Wayne K.J."/>
            <person name="Tettelin H."/>
            <person name="Glass J.I."/>
            <person name="Rusch D."/>
            <person name="Podicherti R."/>
            <person name="Tsui H.-C.T."/>
            <person name="Winkler M.E."/>
        </authorList>
    </citation>
    <scope>NUCLEOTIDE SEQUENCE</scope>
</reference>
<dbReference type="SUPFAM" id="SSF50952">
    <property type="entry name" value="Soluble quinoprotein glucose dehydrogenase"/>
    <property type="match status" value="1"/>
</dbReference>
<dbReference type="Gene3D" id="2.120.10.30">
    <property type="entry name" value="TolB, C-terminal domain"/>
    <property type="match status" value="1"/>
</dbReference>
<accession>A0A381YIE3</accession>
<dbReference type="EMBL" id="UINC01018311">
    <property type="protein sequence ID" value="SVA76809.1"/>
    <property type="molecule type" value="Genomic_DNA"/>
</dbReference>
<evidence type="ECO:0000259" key="1">
    <source>
        <dbReference type="Pfam" id="PF22807"/>
    </source>
</evidence>
<dbReference type="AlphaFoldDB" id="A0A381YIE3"/>
<gene>
    <name evidence="2" type="ORF">METZ01_LOCUS129663</name>
</gene>
<name>A0A381YIE3_9ZZZZ</name>
<organism evidence="2">
    <name type="scientific">marine metagenome</name>
    <dbReference type="NCBI Taxonomy" id="408172"/>
    <lineage>
        <taxon>unclassified sequences</taxon>
        <taxon>metagenomes</taxon>
        <taxon>ecological metagenomes</taxon>
    </lineage>
</organism>